<dbReference type="InParanoid" id="A0A1D2VAY6"/>
<comment type="subcellular location">
    <subcellularLocation>
        <location evidence="1">Cytoplasm</location>
    </subcellularLocation>
</comment>
<feature type="domain" description="CBS" evidence="8">
    <location>
        <begin position="199"/>
        <end position="257"/>
    </location>
</feature>
<dbReference type="GO" id="GO:0045842">
    <property type="term" value="P:positive regulation of mitotic metaphase/anaphase transition"/>
    <property type="evidence" value="ECO:0007669"/>
    <property type="project" value="EnsemblFungi"/>
</dbReference>
<dbReference type="CDD" id="cd02205">
    <property type="entry name" value="CBS_pair_SF"/>
    <property type="match status" value="1"/>
</dbReference>
<dbReference type="RefSeq" id="XP_020045129.1">
    <property type="nucleotide sequence ID" value="XM_020189545.1"/>
</dbReference>
<dbReference type="GO" id="GO:1900735">
    <property type="term" value="P:positive regulation of flocculation"/>
    <property type="evidence" value="ECO:0007669"/>
    <property type="project" value="EnsemblFungi"/>
</dbReference>
<dbReference type="GO" id="GO:1902472">
    <property type="term" value="P:regulation of mitotic cytokinesis, division site positioning"/>
    <property type="evidence" value="ECO:0007669"/>
    <property type="project" value="EnsemblFungi"/>
</dbReference>
<dbReference type="SMART" id="SM00116">
    <property type="entry name" value="CBS"/>
    <property type="match status" value="4"/>
</dbReference>
<reference evidence="10" key="1">
    <citation type="submission" date="2016-05" db="EMBL/GenBank/DDBJ databases">
        <title>Comparative genomics of biotechnologically important yeasts.</title>
        <authorList>
            <consortium name="DOE Joint Genome Institute"/>
            <person name="Riley R."/>
            <person name="Haridas S."/>
            <person name="Wolfe K.H."/>
            <person name="Lopes M.R."/>
            <person name="Hittinger C.T."/>
            <person name="Goker M."/>
            <person name="Salamov A."/>
            <person name="Wisecaver J."/>
            <person name="Long T.M."/>
            <person name="Aerts A.L."/>
            <person name="Barry K."/>
            <person name="Choi C."/>
            <person name="Clum A."/>
            <person name="Coughlan A.Y."/>
            <person name="Deshpande S."/>
            <person name="Douglass A.P."/>
            <person name="Hanson S.J."/>
            <person name="Klenk H.-P."/>
            <person name="Labutti K."/>
            <person name="Lapidus A."/>
            <person name="Lindquist E."/>
            <person name="Lipzen A."/>
            <person name="Meier-Kolthoff J.P."/>
            <person name="Ohm R.A."/>
            <person name="Otillar R.P."/>
            <person name="Pangilinan J."/>
            <person name="Peng Y."/>
            <person name="Rokas A."/>
            <person name="Rosa C.A."/>
            <person name="Scheuner C."/>
            <person name="Sibirny A.A."/>
            <person name="Slot J.C."/>
            <person name="Stielow J.B."/>
            <person name="Sun H."/>
            <person name="Kurtzman C.P."/>
            <person name="Blackwell M."/>
            <person name="Grigoriev I.V."/>
            <person name="Jeffries T.W."/>
        </authorList>
    </citation>
    <scope>NUCLEOTIDE SEQUENCE [LARGE SCALE GENOMIC DNA]</scope>
    <source>
        <strain evidence="10">DSM 1968</strain>
    </source>
</reference>
<dbReference type="PANTHER" id="PTHR13780:SF36">
    <property type="entry name" value="CBS DOMAIN-CONTAINING PROTEIN"/>
    <property type="match status" value="1"/>
</dbReference>
<keyword evidence="10" id="KW-1185">Reference proteome</keyword>
<feature type="non-terminal residue" evidence="9">
    <location>
        <position position="1"/>
    </location>
</feature>
<dbReference type="EMBL" id="KV454489">
    <property type="protein sequence ID" value="ODV58822.1"/>
    <property type="molecule type" value="Genomic_DNA"/>
</dbReference>
<dbReference type="GO" id="GO:0005829">
    <property type="term" value="C:cytosol"/>
    <property type="evidence" value="ECO:0007669"/>
    <property type="project" value="EnsemblFungi"/>
</dbReference>
<dbReference type="InterPro" id="IPR046342">
    <property type="entry name" value="CBS_dom_sf"/>
</dbReference>
<evidence type="ECO:0000259" key="8">
    <source>
        <dbReference type="PROSITE" id="PS51371"/>
    </source>
</evidence>
<evidence type="ECO:0000256" key="4">
    <source>
        <dbReference type="ARBA" id="ARBA00022737"/>
    </source>
</evidence>
<evidence type="ECO:0000256" key="7">
    <source>
        <dbReference type="SAM" id="MobiDB-lite"/>
    </source>
</evidence>
<dbReference type="Pfam" id="PF00571">
    <property type="entry name" value="CBS"/>
    <property type="match status" value="2"/>
</dbReference>
<comment type="similarity">
    <text evidence="2">Belongs to the SDS23 family.</text>
</comment>
<dbReference type="InterPro" id="IPR000644">
    <property type="entry name" value="CBS_dom"/>
</dbReference>
<dbReference type="FunCoup" id="A0A1D2VAY6">
    <property type="interactions" value="227"/>
</dbReference>
<dbReference type="GO" id="GO:0005634">
    <property type="term" value="C:nucleus"/>
    <property type="evidence" value="ECO:0007669"/>
    <property type="project" value="EnsemblFungi"/>
</dbReference>
<dbReference type="AlphaFoldDB" id="A0A1D2VAY6"/>
<dbReference type="OrthoDB" id="449052at2759"/>
<evidence type="ECO:0000256" key="5">
    <source>
        <dbReference type="ARBA" id="ARBA00023122"/>
    </source>
</evidence>
<name>A0A1D2VAY6_9ASCO</name>
<evidence type="ECO:0000256" key="2">
    <source>
        <dbReference type="ARBA" id="ARBA00006624"/>
    </source>
</evidence>
<dbReference type="InterPro" id="IPR050511">
    <property type="entry name" value="AMPK_gamma/SDS23_families"/>
</dbReference>
<keyword evidence="4" id="KW-0677">Repeat</keyword>
<keyword evidence="5 6" id="KW-0129">CBS domain</keyword>
<evidence type="ECO:0000256" key="3">
    <source>
        <dbReference type="ARBA" id="ARBA00022490"/>
    </source>
</evidence>
<dbReference type="STRING" id="1344418.A0A1D2VAY6"/>
<dbReference type="GeneID" id="30963181"/>
<keyword evidence="3" id="KW-0963">Cytoplasm</keyword>
<feature type="region of interest" description="Disordered" evidence="7">
    <location>
        <begin position="337"/>
        <end position="368"/>
    </location>
</feature>
<evidence type="ECO:0000313" key="10">
    <source>
        <dbReference type="Proteomes" id="UP000095038"/>
    </source>
</evidence>
<dbReference type="PIRSF" id="PIRSF018148">
    <property type="entry name" value="UCP018148_CBS_YBR214w"/>
    <property type="match status" value="1"/>
</dbReference>
<evidence type="ECO:0000256" key="1">
    <source>
        <dbReference type="ARBA" id="ARBA00004496"/>
    </source>
</evidence>
<dbReference type="GO" id="GO:2001211">
    <property type="term" value="P:negative regulation of isopentenyl diphosphate biosynthetic process, mevalonate pathway"/>
    <property type="evidence" value="ECO:0007669"/>
    <property type="project" value="EnsemblFungi"/>
</dbReference>
<dbReference type="PANTHER" id="PTHR13780">
    <property type="entry name" value="AMP-ACTIVATED PROTEIN KINASE, GAMMA REGULATORY SUBUNIT"/>
    <property type="match status" value="1"/>
</dbReference>
<dbReference type="GO" id="GO:0042149">
    <property type="term" value="P:cellular response to glucose starvation"/>
    <property type="evidence" value="ECO:0007669"/>
    <property type="project" value="EnsemblFungi"/>
</dbReference>
<dbReference type="InterPro" id="IPR016711">
    <property type="entry name" value="Ssd23"/>
</dbReference>
<dbReference type="GO" id="GO:0051286">
    <property type="term" value="C:cell tip"/>
    <property type="evidence" value="ECO:0007669"/>
    <property type="project" value="EnsemblFungi"/>
</dbReference>
<dbReference type="PROSITE" id="PS51371">
    <property type="entry name" value="CBS"/>
    <property type="match status" value="2"/>
</dbReference>
<dbReference type="Gene3D" id="3.10.580.10">
    <property type="entry name" value="CBS-domain"/>
    <property type="match status" value="2"/>
</dbReference>
<feature type="non-terminal residue" evidence="9">
    <location>
        <position position="400"/>
    </location>
</feature>
<evidence type="ECO:0000313" key="9">
    <source>
        <dbReference type="EMBL" id="ODV58822.1"/>
    </source>
</evidence>
<dbReference type="SUPFAM" id="SSF54631">
    <property type="entry name" value="CBS-domain pair"/>
    <property type="match status" value="2"/>
</dbReference>
<protein>
    <recommendedName>
        <fullName evidence="8">CBS domain-containing protein</fullName>
    </recommendedName>
</protein>
<proteinExistence type="inferred from homology"/>
<feature type="compositionally biased region" description="Low complexity" evidence="7">
    <location>
        <begin position="337"/>
        <end position="353"/>
    </location>
</feature>
<gene>
    <name evidence="9" type="ORF">ASCRUDRAFT_18549</name>
</gene>
<feature type="domain" description="CBS" evidence="8">
    <location>
        <begin position="121"/>
        <end position="185"/>
    </location>
</feature>
<dbReference type="GO" id="GO:0004865">
    <property type="term" value="F:protein serine/threonine phosphatase inhibitor activity"/>
    <property type="evidence" value="ECO:0007669"/>
    <property type="project" value="EnsemblFungi"/>
</dbReference>
<evidence type="ECO:0000256" key="6">
    <source>
        <dbReference type="PROSITE-ProRule" id="PRU00703"/>
    </source>
</evidence>
<dbReference type="Proteomes" id="UP000095038">
    <property type="component" value="Unassembled WGS sequence"/>
</dbReference>
<organism evidence="9 10">
    <name type="scientific">Ascoidea rubescens DSM 1968</name>
    <dbReference type="NCBI Taxonomy" id="1344418"/>
    <lineage>
        <taxon>Eukaryota</taxon>
        <taxon>Fungi</taxon>
        <taxon>Dikarya</taxon>
        <taxon>Ascomycota</taxon>
        <taxon>Saccharomycotina</taxon>
        <taxon>Saccharomycetes</taxon>
        <taxon>Ascoideaceae</taxon>
        <taxon>Ascoidea</taxon>
    </lineage>
</organism>
<accession>A0A1D2VAY6</accession>
<sequence length="400" mass="44294">HSRDWQDVKLTSLIEKAKLIFIQSDISVEDAFKTLISHNLTSLPVESFKDDINCTTFDYTDLNNYLLVVLGKLKFTQSDIDQINLNNKFNSQNHITDFITMDIIKQAQRGDQIPIKYVCQLSPKNPFIKLNEDTQTLSDVVEVLGSGVHRVAIVNSDPKNPRITGILSQRRLIKYLFDNSKHFPSLETLWSMTLNELNIGSNFVISIYGDQPLIDALIKMNSDKISSIAVVDRNNNLLGNISVTDVKHVTMGSQTRLLYKSCLHFISVILNSRGLEDGKDSYPVFHVNKSTSFGRTIAKLVATKAHRLWIVQPKTHSPSFSSSSSVTAQNTIINSSLSSPIPIKPSSASSKSPTPSPSSTPNPGKSGKLIGVVSVTDILGLLARVSSNKFIDPTAARRQR</sequence>
<dbReference type="GO" id="GO:0031139">
    <property type="term" value="P:positive regulation of conjugation with cellular fusion"/>
    <property type="evidence" value="ECO:0007669"/>
    <property type="project" value="EnsemblFungi"/>
</dbReference>